<evidence type="ECO:0000313" key="4">
    <source>
        <dbReference type="EMBL" id="KZE29710.1"/>
    </source>
</evidence>
<dbReference type="GO" id="GO:0016301">
    <property type="term" value="F:kinase activity"/>
    <property type="evidence" value="ECO:0007669"/>
    <property type="project" value="UniProtKB-KW"/>
</dbReference>
<accession>A0A161SEH2</accession>
<name>A0A161SEH2_9NEIS</name>
<dbReference type="Pfam" id="PF00571">
    <property type="entry name" value="CBS"/>
    <property type="match status" value="2"/>
</dbReference>
<keyword evidence="5" id="KW-1185">Reference proteome</keyword>
<evidence type="ECO:0000313" key="5">
    <source>
        <dbReference type="Proteomes" id="UP000076625"/>
    </source>
</evidence>
<dbReference type="Gene3D" id="3.10.580.10">
    <property type="entry name" value="CBS-domain"/>
    <property type="match status" value="1"/>
</dbReference>
<dbReference type="STRING" id="1452487.AVW16_13365"/>
<protein>
    <submittedName>
        <fullName evidence="4">Histidine kinase</fullName>
    </submittedName>
</protein>
<organism evidence="4 5">
    <name type="scientific">Crenobacter luteus</name>
    <dbReference type="NCBI Taxonomy" id="1452487"/>
    <lineage>
        <taxon>Bacteria</taxon>
        <taxon>Pseudomonadati</taxon>
        <taxon>Pseudomonadota</taxon>
        <taxon>Betaproteobacteria</taxon>
        <taxon>Neisseriales</taxon>
        <taxon>Neisseriaceae</taxon>
        <taxon>Crenobacter</taxon>
    </lineage>
</organism>
<gene>
    <name evidence="4" type="ORF">AVW16_13365</name>
</gene>
<dbReference type="RefSeq" id="WP_066613613.1">
    <property type="nucleotide sequence ID" value="NZ_LQQU01000033.1"/>
</dbReference>
<keyword evidence="4" id="KW-0418">Kinase</keyword>
<dbReference type="AlphaFoldDB" id="A0A161SEH2"/>
<dbReference type="EMBL" id="LQQU01000033">
    <property type="protein sequence ID" value="KZE29710.1"/>
    <property type="molecule type" value="Genomic_DNA"/>
</dbReference>
<dbReference type="SMART" id="SM00116">
    <property type="entry name" value="CBS"/>
    <property type="match status" value="2"/>
</dbReference>
<evidence type="ECO:0000256" key="2">
    <source>
        <dbReference type="PROSITE-ProRule" id="PRU00703"/>
    </source>
</evidence>
<dbReference type="InterPro" id="IPR044725">
    <property type="entry name" value="CBSX3_CBS_dom"/>
</dbReference>
<feature type="domain" description="CBS" evidence="3">
    <location>
        <begin position="77"/>
        <end position="133"/>
    </location>
</feature>
<dbReference type="InterPro" id="IPR051257">
    <property type="entry name" value="Diverse_CBS-Domain"/>
</dbReference>
<dbReference type="CDD" id="cd04623">
    <property type="entry name" value="CBS_pair_bac_euk"/>
    <property type="match status" value="1"/>
</dbReference>
<evidence type="ECO:0000256" key="1">
    <source>
        <dbReference type="ARBA" id="ARBA00023122"/>
    </source>
</evidence>
<sequence length="152" mass="17013">MQTVRELLEDKRHRPLVYVGPESTVLQALQIMSEADVGAVLVMDRGDIVGIFSERDYARRVVLEGRTSAGTHVRDIMTSKVIYVRPAQTIDECMALMTDRRIRHLPVLEDGAVIGVLSIGDLVRATITEQQYTIEQLVNYIQGQHHGVVSSQ</sequence>
<dbReference type="InterPro" id="IPR046342">
    <property type="entry name" value="CBS_dom_sf"/>
</dbReference>
<comment type="caution">
    <text evidence="4">The sequence shown here is derived from an EMBL/GenBank/DDBJ whole genome shotgun (WGS) entry which is preliminary data.</text>
</comment>
<proteinExistence type="predicted"/>
<feature type="domain" description="CBS" evidence="3">
    <location>
        <begin position="12"/>
        <end position="68"/>
    </location>
</feature>
<keyword evidence="4" id="KW-0808">Transferase</keyword>
<dbReference type="InterPro" id="IPR000644">
    <property type="entry name" value="CBS_dom"/>
</dbReference>
<dbReference type="SUPFAM" id="SSF54631">
    <property type="entry name" value="CBS-domain pair"/>
    <property type="match status" value="1"/>
</dbReference>
<keyword evidence="1 2" id="KW-0129">CBS domain</keyword>
<dbReference type="PROSITE" id="PS51371">
    <property type="entry name" value="CBS"/>
    <property type="match status" value="2"/>
</dbReference>
<dbReference type="PANTHER" id="PTHR43080">
    <property type="entry name" value="CBS DOMAIN-CONTAINING PROTEIN CBSX3, MITOCHONDRIAL"/>
    <property type="match status" value="1"/>
</dbReference>
<reference evidence="5" key="1">
    <citation type="submission" date="2016-01" db="EMBL/GenBank/DDBJ databases">
        <title>Draft genome of Chromobacterium sp. F49.</title>
        <authorList>
            <person name="Hong K.W."/>
        </authorList>
    </citation>
    <scope>NUCLEOTIDE SEQUENCE [LARGE SCALE GENOMIC DNA]</scope>
    <source>
        <strain evidence="5">CN10</strain>
    </source>
</reference>
<dbReference type="Proteomes" id="UP000076625">
    <property type="component" value="Unassembled WGS sequence"/>
</dbReference>
<evidence type="ECO:0000259" key="3">
    <source>
        <dbReference type="PROSITE" id="PS51371"/>
    </source>
</evidence>
<dbReference type="PANTHER" id="PTHR43080:SF2">
    <property type="entry name" value="CBS DOMAIN-CONTAINING PROTEIN"/>
    <property type="match status" value="1"/>
</dbReference>
<dbReference type="OrthoDB" id="9807125at2"/>